<reference evidence="10" key="1">
    <citation type="submission" date="2019-08" db="EMBL/GenBank/DDBJ databases">
        <authorList>
            <person name="Kucharzyk K."/>
            <person name="Murdoch R.W."/>
            <person name="Higgins S."/>
            <person name="Loffler F."/>
        </authorList>
    </citation>
    <scope>NUCLEOTIDE SEQUENCE</scope>
</reference>
<dbReference type="PANTHER" id="PTHR43706:SF47">
    <property type="entry name" value="EXTERNAL NADH-UBIQUINONE OXIDOREDUCTASE 1, MITOCHONDRIAL-RELATED"/>
    <property type="match status" value="1"/>
</dbReference>
<protein>
    <recommendedName>
        <fullName evidence="2">NADH:ubiquinone reductase (non-electrogenic)</fullName>
        <ecNumber evidence="2">1.6.5.9</ecNumber>
    </recommendedName>
</protein>
<evidence type="ECO:0000256" key="2">
    <source>
        <dbReference type="ARBA" id="ARBA00012637"/>
    </source>
</evidence>
<proteinExistence type="inferred from homology"/>
<gene>
    <name evidence="10" type="ORF">SDC9_132694</name>
</gene>
<comment type="similarity">
    <text evidence="1">Belongs to the NADH dehydrogenase family.</text>
</comment>
<dbReference type="Pfam" id="PF22366">
    <property type="entry name" value="NDH2_C"/>
    <property type="match status" value="1"/>
</dbReference>
<dbReference type="SUPFAM" id="SSF51905">
    <property type="entry name" value="FAD/NAD(P)-binding domain"/>
    <property type="match status" value="1"/>
</dbReference>
<keyword evidence="3" id="KW-0285">Flavoprotein</keyword>
<evidence type="ECO:0000256" key="6">
    <source>
        <dbReference type="ARBA" id="ARBA00023027"/>
    </source>
</evidence>
<keyword evidence="8" id="KW-0472">Membrane</keyword>
<dbReference type="GO" id="GO:0050136">
    <property type="term" value="F:NADH dehydrogenase (quinone) (non-electrogenic) activity"/>
    <property type="evidence" value="ECO:0007669"/>
    <property type="project" value="UniProtKB-EC"/>
</dbReference>
<dbReference type="InterPro" id="IPR054585">
    <property type="entry name" value="NDH2-like_C"/>
</dbReference>
<sequence length="125" mass="14599">METPKYPKGHPQVANVAINQAKNLGKNILKALKGKEEKDLTPYEYNDLGMMATIGKHKAVVEFPFLKFKGPIAWYVWMFLHLMLILSVRNKLVIFFNWAWSYMTKDTSLRIITNIDYKKENVTDF</sequence>
<feature type="domain" description="External alternative NADH-ubiquinone oxidoreductase-like C-terminal" evidence="9">
    <location>
        <begin position="49"/>
        <end position="103"/>
    </location>
</feature>
<evidence type="ECO:0000256" key="1">
    <source>
        <dbReference type="ARBA" id="ARBA00005272"/>
    </source>
</evidence>
<dbReference type="PANTHER" id="PTHR43706">
    <property type="entry name" value="NADH DEHYDROGENASE"/>
    <property type="match status" value="1"/>
</dbReference>
<evidence type="ECO:0000313" key="10">
    <source>
        <dbReference type="EMBL" id="MPM85613.1"/>
    </source>
</evidence>
<dbReference type="AlphaFoldDB" id="A0A645D9K6"/>
<evidence type="ECO:0000256" key="8">
    <source>
        <dbReference type="SAM" id="Phobius"/>
    </source>
</evidence>
<comment type="caution">
    <text evidence="10">The sequence shown here is derived from an EMBL/GenBank/DDBJ whole genome shotgun (WGS) entry which is preliminary data.</text>
</comment>
<comment type="catalytic activity">
    <reaction evidence="7">
        <text>a quinone + NADH + H(+) = a quinol + NAD(+)</text>
        <dbReference type="Rhea" id="RHEA:46160"/>
        <dbReference type="ChEBI" id="CHEBI:15378"/>
        <dbReference type="ChEBI" id="CHEBI:24646"/>
        <dbReference type="ChEBI" id="CHEBI:57540"/>
        <dbReference type="ChEBI" id="CHEBI:57945"/>
        <dbReference type="ChEBI" id="CHEBI:132124"/>
        <dbReference type="EC" id="1.6.5.9"/>
    </reaction>
</comment>
<evidence type="ECO:0000256" key="7">
    <source>
        <dbReference type="ARBA" id="ARBA00047599"/>
    </source>
</evidence>
<evidence type="ECO:0000256" key="4">
    <source>
        <dbReference type="ARBA" id="ARBA00022827"/>
    </source>
</evidence>
<organism evidence="10">
    <name type="scientific">bioreactor metagenome</name>
    <dbReference type="NCBI Taxonomy" id="1076179"/>
    <lineage>
        <taxon>unclassified sequences</taxon>
        <taxon>metagenomes</taxon>
        <taxon>ecological metagenomes</taxon>
    </lineage>
</organism>
<feature type="transmembrane region" description="Helical" evidence="8">
    <location>
        <begin position="72"/>
        <end position="100"/>
    </location>
</feature>
<keyword evidence="4" id="KW-0274">FAD</keyword>
<name>A0A645D9K6_9ZZZZ</name>
<dbReference type="InterPro" id="IPR045024">
    <property type="entry name" value="NDH-2"/>
</dbReference>
<dbReference type="EMBL" id="VSSQ01033872">
    <property type="protein sequence ID" value="MPM85613.1"/>
    <property type="molecule type" value="Genomic_DNA"/>
</dbReference>
<evidence type="ECO:0000256" key="3">
    <source>
        <dbReference type="ARBA" id="ARBA00022630"/>
    </source>
</evidence>
<dbReference type="InterPro" id="IPR036188">
    <property type="entry name" value="FAD/NAD-bd_sf"/>
</dbReference>
<evidence type="ECO:0000259" key="9">
    <source>
        <dbReference type="Pfam" id="PF22366"/>
    </source>
</evidence>
<keyword evidence="8" id="KW-0812">Transmembrane</keyword>
<accession>A0A645D9K6</accession>
<keyword evidence="6" id="KW-0520">NAD</keyword>
<keyword evidence="5" id="KW-0560">Oxidoreductase</keyword>
<dbReference type="EC" id="1.6.5.9" evidence="2"/>
<evidence type="ECO:0000256" key="5">
    <source>
        <dbReference type="ARBA" id="ARBA00023002"/>
    </source>
</evidence>
<dbReference type="Gene3D" id="3.50.50.100">
    <property type="match status" value="1"/>
</dbReference>
<keyword evidence="8" id="KW-1133">Transmembrane helix</keyword>